<proteinExistence type="predicted"/>
<dbReference type="OrthoDB" id="37517at10239"/>
<dbReference type="RefSeq" id="YP_004323555.1">
    <property type="nucleotide sequence ID" value="NC_015284.1"/>
</dbReference>
<organism evidence="2 3">
    <name type="scientific">Prochlorococcus phage P-HM2</name>
    <dbReference type="NCBI Taxonomy" id="445696"/>
    <lineage>
        <taxon>Viruses</taxon>
        <taxon>Duplodnaviria</taxon>
        <taxon>Heunggongvirae</taxon>
        <taxon>Uroviricota</taxon>
        <taxon>Caudoviricetes</taxon>
        <taxon>Eurybiavirus</taxon>
        <taxon>Eurybiavirus PHM2</taxon>
    </lineage>
</organism>
<evidence type="ECO:0000256" key="1">
    <source>
        <dbReference type="SAM" id="MobiDB-lite"/>
    </source>
</evidence>
<accession>E3ST36</accession>
<dbReference type="EMBL" id="GU075905">
    <property type="protein sequence ID" value="ADO99964.1"/>
    <property type="molecule type" value="Genomic_DNA"/>
</dbReference>
<protein>
    <submittedName>
        <fullName evidence="2">Uncharacterized protein</fullName>
    </submittedName>
</protein>
<feature type="compositionally biased region" description="Basic and acidic residues" evidence="1">
    <location>
        <begin position="53"/>
        <end position="64"/>
    </location>
</feature>
<keyword evidence="3" id="KW-1185">Reference proteome</keyword>
<dbReference type="GeneID" id="10328057"/>
<evidence type="ECO:0000313" key="2">
    <source>
        <dbReference type="EMBL" id="ADO99964.1"/>
    </source>
</evidence>
<evidence type="ECO:0000313" key="3">
    <source>
        <dbReference type="Proteomes" id="UP000006538"/>
    </source>
</evidence>
<gene>
    <name evidence="2" type="ORF">PHM2_186</name>
</gene>
<dbReference type="Proteomes" id="UP000006538">
    <property type="component" value="Segment"/>
</dbReference>
<sequence>MTTVTCTKCNNTIRSKHEHDYHMCGCDNQTYVCGDTYGGLDMKYVVALTEPKEEKETPRVGTERPRRRTTRMSDVIIR</sequence>
<reference evidence="2 3" key="1">
    <citation type="journal article" date="2010" name="Environ. Microbiol.">
        <title>Genomic analysis of oceanic cyanobacterial myoviruses compared with T4-like myoviruses from diverse hosts and environments.</title>
        <authorList>
            <person name="Sullivan M.B."/>
            <person name="Huang K.H."/>
            <person name="Ignacio-Espinoza J.C."/>
            <person name="Berlin A.M."/>
            <person name="Kelly L."/>
            <person name="Weigele P.R."/>
            <person name="DeFrancesco A.S."/>
            <person name="Kern S.E."/>
            <person name="Thompson L.R."/>
            <person name="Young S."/>
            <person name="Yandava C."/>
            <person name="Fu R."/>
            <person name="Krastins B."/>
            <person name="Chase M."/>
            <person name="Sarracino D."/>
            <person name="Osburne M.S."/>
            <person name="Henn M.R."/>
            <person name="Chisholm S.W."/>
        </authorList>
    </citation>
    <scope>NUCLEOTIDE SEQUENCE [LARGE SCALE GENOMIC DNA]</scope>
    <source>
        <strain evidence="2">M4-259</strain>
    </source>
</reference>
<name>E3ST36_9CAUD</name>
<dbReference type="KEGG" id="vg:10328057"/>
<feature type="region of interest" description="Disordered" evidence="1">
    <location>
        <begin position="53"/>
        <end position="78"/>
    </location>
</feature>